<feature type="region of interest" description="Disordered" evidence="1">
    <location>
        <begin position="1"/>
        <end position="46"/>
    </location>
</feature>
<proteinExistence type="predicted"/>
<name>A0A6J4TPV8_9ACTN</name>
<evidence type="ECO:0000256" key="1">
    <source>
        <dbReference type="SAM" id="MobiDB-lite"/>
    </source>
</evidence>
<sequence length="46" mass="4896">ALDLDRAPPSVPAPARRAAACAATRPRHERRGRGRLARAAGPGRRL</sequence>
<reference evidence="2" key="1">
    <citation type="submission" date="2020-02" db="EMBL/GenBank/DDBJ databases">
        <authorList>
            <person name="Meier V. D."/>
        </authorList>
    </citation>
    <scope>NUCLEOTIDE SEQUENCE</scope>
    <source>
        <strain evidence="2">AVDCRST_MAG79</strain>
    </source>
</reference>
<dbReference type="AlphaFoldDB" id="A0A6J4TPV8"/>
<gene>
    <name evidence="2" type="ORF">AVDCRST_MAG79-675</name>
</gene>
<evidence type="ECO:0000313" key="2">
    <source>
        <dbReference type="EMBL" id="CAA9528057.1"/>
    </source>
</evidence>
<feature type="compositionally biased region" description="Low complexity" evidence="1">
    <location>
        <begin position="13"/>
        <end position="24"/>
    </location>
</feature>
<protein>
    <submittedName>
        <fullName evidence="2">Uncharacterized protein</fullName>
    </submittedName>
</protein>
<feature type="non-terminal residue" evidence="2">
    <location>
        <position position="1"/>
    </location>
</feature>
<feature type="compositionally biased region" description="Basic residues" evidence="1">
    <location>
        <begin position="25"/>
        <end position="36"/>
    </location>
</feature>
<organism evidence="2">
    <name type="scientific">uncultured Thermoleophilia bacterium</name>
    <dbReference type="NCBI Taxonomy" id="1497501"/>
    <lineage>
        <taxon>Bacteria</taxon>
        <taxon>Bacillati</taxon>
        <taxon>Actinomycetota</taxon>
        <taxon>Thermoleophilia</taxon>
        <taxon>environmental samples</taxon>
    </lineage>
</organism>
<feature type="non-terminal residue" evidence="2">
    <location>
        <position position="46"/>
    </location>
</feature>
<accession>A0A6J4TPV8</accession>
<feature type="compositionally biased region" description="Low complexity" evidence="1">
    <location>
        <begin position="37"/>
        <end position="46"/>
    </location>
</feature>
<dbReference type="EMBL" id="CADCWC010000130">
    <property type="protein sequence ID" value="CAA9528057.1"/>
    <property type="molecule type" value="Genomic_DNA"/>
</dbReference>